<reference evidence="3" key="2">
    <citation type="submission" date="2023-01" db="EMBL/GenBank/DDBJ databases">
        <title>Draft genome sequence of Paraferrimonas sedimenticola strain NBRC 101628.</title>
        <authorList>
            <person name="Sun Q."/>
            <person name="Mori K."/>
        </authorList>
    </citation>
    <scope>NUCLEOTIDE SEQUENCE</scope>
    <source>
        <strain evidence="3">NBRC 101628</strain>
    </source>
</reference>
<dbReference type="AlphaFoldDB" id="A0AA37W1F6"/>
<comment type="caution">
    <text evidence="3">The sequence shown here is derived from an EMBL/GenBank/DDBJ whole genome shotgun (WGS) entry which is preliminary data.</text>
</comment>
<feature type="domain" description="DUF7467" evidence="2">
    <location>
        <begin position="343"/>
        <end position="465"/>
    </location>
</feature>
<dbReference type="Proteomes" id="UP001161422">
    <property type="component" value="Unassembled WGS sequence"/>
</dbReference>
<accession>A0AA37W1F6</accession>
<dbReference type="EMBL" id="BSNC01000006">
    <property type="protein sequence ID" value="GLP97405.1"/>
    <property type="molecule type" value="Genomic_DNA"/>
</dbReference>
<name>A0AA37W1F6_9GAMM</name>
<evidence type="ECO:0000313" key="3">
    <source>
        <dbReference type="EMBL" id="GLP97405.1"/>
    </source>
</evidence>
<gene>
    <name evidence="3" type="ORF">GCM10007895_27120</name>
</gene>
<keyword evidence="1" id="KW-0732">Signal</keyword>
<organism evidence="3 4">
    <name type="scientific">Paraferrimonas sedimenticola</name>
    <dbReference type="NCBI Taxonomy" id="375674"/>
    <lineage>
        <taxon>Bacteria</taxon>
        <taxon>Pseudomonadati</taxon>
        <taxon>Pseudomonadota</taxon>
        <taxon>Gammaproteobacteria</taxon>
        <taxon>Alteromonadales</taxon>
        <taxon>Ferrimonadaceae</taxon>
        <taxon>Paraferrimonas</taxon>
    </lineage>
</organism>
<feature type="chain" id="PRO_5041213202" description="DUF7467 domain-containing protein" evidence="1">
    <location>
        <begin position="30"/>
        <end position="481"/>
    </location>
</feature>
<evidence type="ECO:0000313" key="4">
    <source>
        <dbReference type="Proteomes" id="UP001161422"/>
    </source>
</evidence>
<dbReference type="Pfam" id="PF24269">
    <property type="entry name" value="DUF7467"/>
    <property type="match status" value="1"/>
</dbReference>
<proteinExistence type="predicted"/>
<reference evidence="3" key="1">
    <citation type="journal article" date="2014" name="Int. J. Syst. Evol. Microbiol.">
        <title>Complete genome sequence of Corynebacterium casei LMG S-19264T (=DSM 44701T), isolated from a smear-ripened cheese.</title>
        <authorList>
            <consortium name="US DOE Joint Genome Institute (JGI-PGF)"/>
            <person name="Walter F."/>
            <person name="Albersmeier A."/>
            <person name="Kalinowski J."/>
            <person name="Ruckert C."/>
        </authorList>
    </citation>
    <scope>NUCLEOTIDE SEQUENCE</scope>
    <source>
        <strain evidence="3">NBRC 101628</strain>
    </source>
</reference>
<sequence length="481" mass="51349">MKLYPRSSLKKISLAVGIGIMAAFSSASLADGDEYLGPVVSADVQTALMNGNRIRIAGTGLHDEQEVPNIPNEISFTLNPGETVERVLLYWQVFDDDLAYDTDIDVSRNGGTDMMVSGEVIGEFVSTLGGSPAPSFYGAYSATIRADVTDMNLIQTGSNTLTIDGLNLIALPNANFGDDGKNGAGILVILSDGSSTEVQLADGHDAAWWQRSGTLGSTVPVVFNFAPSASERMASMSMFVASVEGAQAGNDRPNIIRFTSGGVVTEVYDQLTSNRGFEWDDYQNDAVVIPASADSLQVEILSAAEGGGPYSSDGGVDPASFVWLTAGLTIQPEAMDACPDGQRPKVLTFRYLGGSCAMSDNQQTDFKCQGDLDGTPDVMLKYTDKFNGNKAQWAAKIQGANNDGYVSLMPNESFTLYTDSSNRLPPQTQFVIKAEQSMQWLDIHTSCSQPLNIGDRYGSLELIGFETRDFGPSNNQGGGKP</sequence>
<dbReference type="RefSeq" id="WP_095504749.1">
    <property type="nucleotide sequence ID" value="NZ_BSNC01000006.1"/>
</dbReference>
<evidence type="ECO:0000256" key="1">
    <source>
        <dbReference type="SAM" id="SignalP"/>
    </source>
</evidence>
<keyword evidence="4" id="KW-1185">Reference proteome</keyword>
<dbReference type="InterPro" id="IPR055890">
    <property type="entry name" value="DUF7467"/>
</dbReference>
<feature type="signal peptide" evidence="1">
    <location>
        <begin position="1"/>
        <end position="29"/>
    </location>
</feature>
<protein>
    <recommendedName>
        <fullName evidence="2">DUF7467 domain-containing protein</fullName>
    </recommendedName>
</protein>
<evidence type="ECO:0000259" key="2">
    <source>
        <dbReference type="Pfam" id="PF24269"/>
    </source>
</evidence>